<reference evidence="3 4" key="1">
    <citation type="submission" date="2024-03" db="EMBL/GenBank/DDBJ databases">
        <title>A high-quality draft genome sequence of Diaporthe vaccinii, a causative agent of upright dieback and viscid rot disease in cranberry plants.</title>
        <authorList>
            <person name="Sarrasin M."/>
            <person name="Lang B.F."/>
            <person name="Burger G."/>
        </authorList>
    </citation>
    <scope>NUCLEOTIDE SEQUENCE [LARGE SCALE GENOMIC DNA]</scope>
    <source>
        <strain evidence="3 4">IS7</strain>
    </source>
</reference>
<evidence type="ECO:0008006" key="5">
    <source>
        <dbReference type="Google" id="ProtNLM"/>
    </source>
</evidence>
<organism evidence="3 4">
    <name type="scientific">Diaporthe vaccinii</name>
    <dbReference type="NCBI Taxonomy" id="105482"/>
    <lineage>
        <taxon>Eukaryota</taxon>
        <taxon>Fungi</taxon>
        <taxon>Dikarya</taxon>
        <taxon>Ascomycota</taxon>
        <taxon>Pezizomycotina</taxon>
        <taxon>Sordariomycetes</taxon>
        <taxon>Sordariomycetidae</taxon>
        <taxon>Diaporthales</taxon>
        <taxon>Diaporthaceae</taxon>
        <taxon>Diaporthe</taxon>
        <taxon>Diaporthe eres species complex</taxon>
    </lineage>
</organism>
<evidence type="ECO:0000313" key="3">
    <source>
        <dbReference type="EMBL" id="KAL2288130.1"/>
    </source>
</evidence>
<dbReference type="EMBL" id="JBAWTH010000017">
    <property type="protein sequence ID" value="KAL2288130.1"/>
    <property type="molecule type" value="Genomic_DNA"/>
</dbReference>
<feature type="chain" id="PRO_5046303147" description="AA1-like domain-containing protein" evidence="2">
    <location>
        <begin position="16"/>
        <end position="181"/>
    </location>
</feature>
<comment type="caution">
    <text evidence="3">The sequence shown here is derived from an EMBL/GenBank/DDBJ whole genome shotgun (WGS) entry which is preliminary data.</text>
</comment>
<gene>
    <name evidence="3" type="ORF">FJTKL_04245</name>
</gene>
<accession>A0ABR4F0N4</accession>
<protein>
    <recommendedName>
        <fullName evidence="5">AA1-like domain-containing protein</fullName>
    </recommendedName>
</protein>
<evidence type="ECO:0000256" key="2">
    <source>
        <dbReference type="SAM" id="SignalP"/>
    </source>
</evidence>
<name>A0ABR4F0N4_9PEZI</name>
<feature type="region of interest" description="Disordered" evidence="1">
    <location>
        <begin position="160"/>
        <end position="181"/>
    </location>
</feature>
<feature type="signal peptide" evidence="2">
    <location>
        <begin position="1"/>
        <end position="15"/>
    </location>
</feature>
<keyword evidence="2" id="KW-0732">Signal</keyword>
<keyword evidence="4" id="KW-1185">Reference proteome</keyword>
<evidence type="ECO:0000313" key="4">
    <source>
        <dbReference type="Proteomes" id="UP001600888"/>
    </source>
</evidence>
<evidence type="ECO:0000256" key="1">
    <source>
        <dbReference type="SAM" id="MobiDB-lite"/>
    </source>
</evidence>
<dbReference type="Proteomes" id="UP001600888">
    <property type="component" value="Unassembled WGS sequence"/>
</dbReference>
<proteinExistence type="predicted"/>
<sequence length="181" mass="18908">MRSAALACLAPLAAATKNIVGLSYADAIPKENLAQDCEYPAYFTIQGFTTFTPSASNNTEVNFGYVDSDTDITTTCALNSTSTNVGAAGAAARYACDNSSINFIWQNNKLTMIELACPTSSVQYDTSGSWIPTLACTDVTDGSGMTCAANQTTYQGQFTSIEPLKPGGGGGPGPTRLIRRA</sequence>